<dbReference type="SUPFAM" id="SSF110997">
    <property type="entry name" value="Sporulation related repeat"/>
    <property type="match status" value="1"/>
</dbReference>
<feature type="region of interest" description="Disordered" evidence="2">
    <location>
        <begin position="281"/>
        <end position="412"/>
    </location>
</feature>
<evidence type="ECO:0000256" key="3">
    <source>
        <dbReference type="SAM" id="SignalP"/>
    </source>
</evidence>
<evidence type="ECO:0000256" key="1">
    <source>
        <dbReference type="SAM" id="Coils"/>
    </source>
</evidence>
<dbReference type="InterPro" id="IPR036680">
    <property type="entry name" value="SPOR-like_sf"/>
</dbReference>
<dbReference type="GO" id="GO:0042834">
    <property type="term" value="F:peptidoglycan binding"/>
    <property type="evidence" value="ECO:0007669"/>
    <property type="project" value="InterPro"/>
</dbReference>
<feature type="compositionally biased region" description="Low complexity" evidence="2">
    <location>
        <begin position="379"/>
        <end position="388"/>
    </location>
</feature>
<evidence type="ECO:0000313" key="6">
    <source>
        <dbReference type="Proteomes" id="UP000197097"/>
    </source>
</evidence>
<dbReference type="Proteomes" id="UP000197097">
    <property type="component" value="Unassembled WGS sequence"/>
</dbReference>
<feature type="domain" description="SPOR" evidence="4">
    <location>
        <begin position="560"/>
        <end position="641"/>
    </location>
</feature>
<feature type="region of interest" description="Disordered" evidence="2">
    <location>
        <begin position="630"/>
        <end position="650"/>
    </location>
</feature>
<sequence>MKSTGGPGRAQRYAAALGALLLSSAALSPVHAMQAPSPDSATRAAMDKRTAARSLLSSALARIAANSNDVAALRDAGRASIELDDYRAALGFLLRAEQAAPRDGTVKAALGSAMVHMENPTRALDYFGEAQLLGAPERTFLSDRGLARDLLGQQDAAQRDYQLALSMGPNDDTTRRYALSLGISGDADRAVQLLTPQLRAQDRGAWRLRAMILAMNGRDKEATEIVNATMPAALAQNILPYLIQLDRLNPAQQAAAAHFGRFPEGNLGPKRKPVQIAAAVPAPAAAAATPGKRTSGRRQPAASATPAPARAKPDPVPAAARPAPSQAAPGWAVATKPQPAPAGVTAPGATLPAPSQPAPGWAVEAKPQPQPQPAPAPAPGWAVAAKPPTTMPAPAPTGGQLAAPPSSQPAIRPANRPALEAATLAQMSDAVTAPSPVAATPGSIGVAMNQNTGPVGPGYSIADTGPPPAAASIPTATPAPAFTAAAPLASLADIVGSIEIPAEELSRPDNAIGAATLAKLLDDKRRAEAAEAAKREKEAVAAKVKAEADAKAKAEAAEKKASPARIWVQIAAGANARALATDYGKFAKKSPDLFKGKSGGIVEWGKIRRLLVGPFKDRKAAQDWLASYKKAGGDGLPFNSEAGQSVDPVK</sequence>
<dbReference type="InterPro" id="IPR007730">
    <property type="entry name" value="SPOR-like_dom"/>
</dbReference>
<proteinExistence type="predicted"/>
<feature type="compositionally biased region" description="Low complexity" evidence="2">
    <location>
        <begin position="317"/>
        <end position="329"/>
    </location>
</feature>
<dbReference type="EMBL" id="NISJ01000002">
    <property type="protein sequence ID" value="OWR00114.1"/>
    <property type="molecule type" value="Genomic_DNA"/>
</dbReference>
<dbReference type="RefSeq" id="WP_088471603.1">
    <property type="nucleotide sequence ID" value="NZ_NISJ01000002.1"/>
</dbReference>
<name>A0A246K3D1_9SPHN</name>
<keyword evidence="6" id="KW-1185">Reference proteome</keyword>
<reference evidence="5 6" key="1">
    <citation type="journal article" date="2002" name="Int. J. Syst. Evol. Microbiol.">
        <title>Sphingopyxis witflariensis sp. nov., isolated from activated sludge.</title>
        <authorList>
            <person name="Kampfer P."/>
            <person name="Witzenberger R."/>
            <person name="Denner E.B."/>
            <person name="Busse H.J."/>
            <person name="Neef A."/>
        </authorList>
    </citation>
    <scope>NUCLEOTIDE SEQUENCE [LARGE SCALE GENOMIC DNA]</scope>
    <source>
        <strain evidence="5 6">DSM 14551</strain>
    </source>
</reference>
<feature type="compositionally biased region" description="Pro residues" evidence="2">
    <location>
        <begin position="368"/>
        <end position="378"/>
    </location>
</feature>
<feature type="compositionally biased region" description="Low complexity" evidence="2">
    <location>
        <begin position="341"/>
        <end position="353"/>
    </location>
</feature>
<feature type="coiled-coil region" evidence="1">
    <location>
        <begin position="517"/>
        <end position="547"/>
    </location>
</feature>
<comment type="caution">
    <text evidence="5">The sequence shown here is derived from an EMBL/GenBank/DDBJ whole genome shotgun (WGS) entry which is preliminary data.</text>
</comment>
<feature type="chain" id="PRO_5013303926" evidence="3">
    <location>
        <begin position="33"/>
        <end position="650"/>
    </location>
</feature>
<dbReference type="Gene3D" id="1.25.40.10">
    <property type="entry name" value="Tetratricopeptide repeat domain"/>
    <property type="match status" value="1"/>
</dbReference>
<dbReference type="InterPro" id="IPR011990">
    <property type="entry name" value="TPR-like_helical_dom_sf"/>
</dbReference>
<evidence type="ECO:0000259" key="4">
    <source>
        <dbReference type="PROSITE" id="PS51724"/>
    </source>
</evidence>
<organism evidence="5 6">
    <name type="scientific">Sphingopyxis witflariensis</name>
    <dbReference type="NCBI Taxonomy" id="173675"/>
    <lineage>
        <taxon>Bacteria</taxon>
        <taxon>Pseudomonadati</taxon>
        <taxon>Pseudomonadota</taxon>
        <taxon>Alphaproteobacteria</taxon>
        <taxon>Sphingomonadales</taxon>
        <taxon>Sphingomonadaceae</taxon>
        <taxon>Sphingopyxis</taxon>
    </lineage>
</organism>
<dbReference type="SUPFAM" id="SSF48452">
    <property type="entry name" value="TPR-like"/>
    <property type="match status" value="1"/>
</dbReference>
<keyword evidence="1" id="KW-0175">Coiled coil</keyword>
<evidence type="ECO:0000256" key="2">
    <source>
        <dbReference type="SAM" id="MobiDB-lite"/>
    </source>
</evidence>
<dbReference type="AlphaFoldDB" id="A0A246K3D1"/>
<gene>
    <name evidence="5" type="ORF">CDQ91_04900</name>
</gene>
<accession>A0A246K3D1</accession>
<dbReference type="Pfam" id="PF05036">
    <property type="entry name" value="SPOR"/>
    <property type="match status" value="1"/>
</dbReference>
<feature type="compositionally biased region" description="Low complexity" evidence="2">
    <location>
        <begin position="300"/>
        <end position="310"/>
    </location>
</feature>
<keyword evidence="3" id="KW-0732">Signal</keyword>
<protein>
    <submittedName>
        <fullName evidence="5">Sporulation protein</fullName>
    </submittedName>
</protein>
<feature type="signal peptide" evidence="3">
    <location>
        <begin position="1"/>
        <end position="32"/>
    </location>
</feature>
<dbReference type="PROSITE" id="PS51724">
    <property type="entry name" value="SPOR"/>
    <property type="match status" value="1"/>
</dbReference>
<evidence type="ECO:0000313" key="5">
    <source>
        <dbReference type="EMBL" id="OWR00114.1"/>
    </source>
</evidence>
<dbReference type="OrthoDB" id="7398646at2"/>